<evidence type="ECO:0000313" key="1">
    <source>
        <dbReference type="EMBL" id="AOM11229.1"/>
    </source>
</evidence>
<proteinExistence type="predicted"/>
<gene>
    <name evidence="1" type="ORF">BTI247_28400</name>
</gene>
<sequence>MSEYKHQVLDSEFTSFYSNAKHFGLDLSVGFYCESCSGIQHREKRFGTAVIEVTKSE</sequence>
<accession>A0A9W3ST91</accession>
<reference evidence="1 2" key="1">
    <citation type="submission" date="2016-02" db="EMBL/GenBank/DDBJ databases">
        <title>Comparative analysis of three nematocidal Bacillus thuringiensis strains.</title>
        <authorList>
            <person name="Hollensteiner J."/>
            <person name="Kloesener M."/>
            <person name="Bunk B."/>
            <person name="Sproeer C."/>
            <person name="Rosenstiel P."/>
            <person name="Schulte-Iserlohe R."/>
            <person name="Schulenburg H."/>
            <person name="Liesegang H."/>
        </authorList>
    </citation>
    <scope>NUCLEOTIDE SEQUENCE [LARGE SCALE GENOMIC DNA]</scope>
    <source>
        <strain evidence="1 2">Bt18247</strain>
    </source>
</reference>
<name>A0A9W3ST91_BACTU</name>
<dbReference type="EMBL" id="CP015250">
    <property type="protein sequence ID" value="AOM11229.1"/>
    <property type="molecule type" value="Genomic_DNA"/>
</dbReference>
<organism evidence="1 2">
    <name type="scientific">Bacillus thuringiensis Bt18247</name>
    <dbReference type="NCBI Taxonomy" id="1423143"/>
    <lineage>
        <taxon>Bacteria</taxon>
        <taxon>Bacillati</taxon>
        <taxon>Bacillota</taxon>
        <taxon>Bacilli</taxon>
        <taxon>Bacillales</taxon>
        <taxon>Bacillaceae</taxon>
        <taxon>Bacillus</taxon>
        <taxon>Bacillus cereus group</taxon>
    </lineage>
</organism>
<protein>
    <submittedName>
        <fullName evidence="1">Uncharacterized protein</fullName>
    </submittedName>
</protein>
<evidence type="ECO:0000313" key="2">
    <source>
        <dbReference type="Proteomes" id="UP000192743"/>
    </source>
</evidence>
<dbReference type="Proteomes" id="UP000192743">
    <property type="component" value="Chromosome"/>
</dbReference>
<dbReference type="AlphaFoldDB" id="A0A9W3ST91"/>
<dbReference type="RefSeq" id="WP_197260413.1">
    <property type="nucleotide sequence ID" value="NZ_CP015250.1"/>
</dbReference>